<dbReference type="InterPro" id="IPR027443">
    <property type="entry name" value="IPNS-like_sf"/>
</dbReference>
<evidence type="ECO:0000256" key="1">
    <source>
        <dbReference type="ARBA" id="ARBA00008056"/>
    </source>
</evidence>
<accession>A0A5J5C044</accession>
<gene>
    <name evidence="6" type="ORF">F0562_000467</name>
</gene>
<keyword evidence="2" id="KW-0479">Metal-binding</keyword>
<sequence>MMDGVRSFHEQETEAKKQWYTRDNTKTVVYNSNFYLYSAPANNWRDTFHCIMAPELPEPRRTALTMRRYSNGVLKASNEFGLFFVWFVVGSSWTPPKPPENMDCGEGHVVVCHYYPACPQPELTLGTSKHADNDFITVLLQDHMGGLQVLHQKQWVDVPPRAWSSSGEHWRSFTAYVK</sequence>
<evidence type="ECO:0000259" key="5">
    <source>
        <dbReference type="Pfam" id="PF03171"/>
    </source>
</evidence>
<feature type="domain" description="Isopenicillin N synthase-like Fe(2+) 2OG dioxygenase" evidence="5">
    <location>
        <begin position="108"/>
        <end position="161"/>
    </location>
</feature>
<dbReference type="AlphaFoldDB" id="A0A5J5C044"/>
<keyword evidence="4" id="KW-0408">Iron</keyword>
<evidence type="ECO:0000256" key="4">
    <source>
        <dbReference type="ARBA" id="ARBA00023004"/>
    </source>
</evidence>
<comment type="similarity">
    <text evidence="1">Belongs to the iron/ascorbate-dependent oxidoreductase family.</text>
</comment>
<reference evidence="6 7" key="1">
    <citation type="submission" date="2019-09" db="EMBL/GenBank/DDBJ databases">
        <title>A chromosome-level genome assembly of the Chinese tupelo Nyssa sinensis.</title>
        <authorList>
            <person name="Yang X."/>
            <person name="Kang M."/>
            <person name="Yang Y."/>
            <person name="Xiong H."/>
            <person name="Wang M."/>
            <person name="Zhang Z."/>
            <person name="Wang Z."/>
            <person name="Wu H."/>
            <person name="Ma T."/>
            <person name="Liu J."/>
            <person name="Xi Z."/>
        </authorList>
    </citation>
    <scope>NUCLEOTIDE SEQUENCE [LARGE SCALE GENOMIC DNA]</scope>
    <source>
        <strain evidence="6">J267</strain>
        <tissue evidence="6">Leaf</tissue>
    </source>
</reference>
<evidence type="ECO:0000313" key="6">
    <source>
        <dbReference type="EMBL" id="KAA8548783.1"/>
    </source>
</evidence>
<evidence type="ECO:0000256" key="3">
    <source>
        <dbReference type="ARBA" id="ARBA00023002"/>
    </source>
</evidence>
<dbReference type="OrthoDB" id="288590at2759"/>
<dbReference type="Gene3D" id="2.60.120.330">
    <property type="entry name" value="B-lactam Antibiotic, Isopenicillin N Synthase, Chain"/>
    <property type="match status" value="1"/>
</dbReference>
<dbReference type="GO" id="GO:0016491">
    <property type="term" value="F:oxidoreductase activity"/>
    <property type="evidence" value="ECO:0007669"/>
    <property type="project" value="UniProtKB-KW"/>
</dbReference>
<dbReference type="InterPro" id="IPR044861">
    <property type="entry name" value="IPNS-like_FE2OG_OXY"/>
</dbReference>
<dbReference type="Pfam" id="PF03171">
    <property type="entry name" value="2OG-FeII_Oxy"/>
    <property type="match status" value="1"/>
</dbReference>
<dbReference type="PANTHER" id="PTHR10209:SF859">
    <property type="entry name" value="OS03G0690500 PROTEIN"/>
    <property type="match status" value="1"/>
</dbReference>
<dbReference type="PANTHER" id="PTHR10209">
    <property type="entry name" value="OXIDOREDUCTASE, 2OG-FE II OXYGENASE FAMILY PROTEIN"/>
    <property type="match status" value="1"/>
</dbReference>
<dbReference type="EMBL" id="CM018031">
    <property type="protein sequence ID" value="KAA8548783.1"/>
    <property type="molecule type" value="Genomic_DNA"/>
</dbReference>
<evidence type="ECO:0000256" key="2">
    <source>
        <dbReference type="ARBA" id="ARBA00022723"/>
    </source>
</evidence>
<dbReference type="Proteomes" id="UP000325577">
    <property type="component" value="Linkage Group LG0"/>
</dbReference>
<keyword evidence="3" id="KW-0560">Oxidoreductase</keyword>
<evidence type="ECO:0000313" key="7">
    <source>
        <dbReference type="Proteomes" id="UP000325577"/>
    </source>
</evidence>
<proteinExistence type="inferred from homology"/>
<keyword evidence="7" id="KW-1185">Reference proteome</keyword>
<dbReference type="SUPFAM" id="SSF51197">
    <property type="entry name" value="Clavaminate synthase-like"/>
    <property type="match status" value="1"/>
</dbReference>
<name>A0A5J5C044_9ASTE</name>
<protein>
    <recommendedName>
        <fullName evidence="5">Isopenicillin N synthase-like Fe(2+) 2OG dioxygenase domain-containing protein</fullName>
    </recommendedName>
</protein>
<dbReference type="GO" id="GO:0046872">
    <property type="term" value="F:metal ion binding"/>
    <property type="evidence" value="ECO:0007669"/>
    <property type="project" value="UniProtKB-KW"/>
</dbReference>
<organism evidence="6 7">
    <name type="scientific">Nyssa sinensis</name>
    <dbReference type="NCBI Taxonomy" id="561372"/>
    <lineage>
        <taxon>Eukaryota</taxon>
        <taxon>Viridiplantae</taxon>
        <taxon>Streptophyta</taxon>
        <taxon>Embryophyta</taxon>
        <taxon>Tracheophyta</taxon>
        <taxon>Spermatophyta</taxon>
        <taxon>Magnoliopsida</taxon>
        <taxon>eudicotyledons</taxon>
        <taxon>Gunneridae</taxon>
        <taxon>Pentapetalae</taxon>
        <taxon>asterids</taxon>
        <taxon>Cornales</taxon>
        <taxon>Nyssaceae</taxon>
        <taxon>Nyssa</taxon>
    </lineage>
</organism>